<feature type="binding site" evidence="2">
    <location>
        <position position="78"/>
    </location>
    <ligand>
        <name>substrate</name>
    </ligand>
</feature>
<dbReference type="Gene3D" id="3.40.50.20">
    <property type="match status" value="1"/>
</dbReference>
<dbReference type="PANTHER" id="PTHR43300:SF7">
    <property type="entry name" value="UDP-N-ACETYLBACILLOSAMINE N-ACETYLTRANSFERASE"/>
    <property type="match status" value="1"/>
</dbReference>
<dbReference type="InterPro" id="IPR041561">
    <property type="entry name" value="PglD_N"/>
</dbReference>
<proteinExistence type="predicted"/>
<evidence type="ECO:0000259" key="3">
    <source>
        <dbReference type="Pfam" id="PF17836"/>
    </source>
</evidence>
<dbReference type="InterPro" id="IPR020019">
    <property type="entry name" value="AcTrfase_PglD-like"/>
</dbReference>
<evidence type="ECO:0000313" key="4">
    <source>
        <dbReference type="EMBL" id="GAC41580.1"/>
    </source>
</evidence>
<dbReference type="CDD" id="cd03360">
    <property type="entry name" value="LbH_AT_putative"/>
    <property type="match status" value="1"/>
</dbReference>
<keyword evidence="5" id="KW-1185">Reference proteome</keyword>
<feature type="binding site" evidence="2">
    <location>
        <position position="175"/>
    </location>
    <ligand>
        <name>acetyl-CoA</name>
        <dbReference type="ChEBI" id="CHEBI:57288"/>
    </ligand>
</feature>
<keyword evidence="4" id="KW-0808">Transferase</keyword>
<dbReference type="PANTHER" id="PTHR43300">
    <property type="entry name" value="ACETYLTRANSFERASE"/>
    <property type="match status" value="1"/>
</dbReference>
<dbReference type="NCBIfam" id="TIGR03570">
    <property type="entry name" value="NeuD_NnaD"/>
    <property type="match status" value="1"/>
</dbReference>
<name>M9LGD0_PAEPP</name>
<dbReference type="Pfam" id="PF17836">
    <property type="entry name" value="PglD_N"/>
    <property type="match status" value="1"/>
</dbReference>
<feature type="binding site" evidence="2">
    <location>
        <position position="154"/>
    </location>
    <ligand>
        <name>acetyl-CoA</name>
        <dbReference type="ChEBI" id="CHEBI:57288"/>
    </ligand>
</feature>
<dbReference type="Gene3D" id="2.160.10.10">
    <property type="entry name" value="Hexapeptide repeat proteins"/>
    <property type="match status" value="1"/>
</dbReference>
<feature type="domain" description="PglD N-terminal" evidence="3">
    <location>
        <begin position="12"/>
        <end position="90"/>
    </location>
</feature>
<comment type="caution">
    <text evidence="4">The sequence shown here is derived from an EMBL/GenBank/DDBJ whole genome shotgun (WGS) entry which is preliminary data.</text>
</comment>
<dbReference type="Proteomes" id="UP000029453">
    <property type="component" value="Unassembled WGS sequence"/>
</dbReference>
<dbReference type="AlphaFoldDB" id="M9LGD0"/>
<protein>
    <submittedName>
        <fullName evidence="4">Acetyltransferase</fullName>
    </submittedName>
</protein>
<reference evidence="4 5" key="1">
    <citation type="submission" date="2012-10" db="EMBL/GenBank/DDBJ databases">
        <title>Draft Genome Sequence of Paenibacillus popilliae ATCC 14706T.</title>
        <authorList>
            <person name="Iiyama K."/>
            <person name="Mori K."/>
            <person name="Mon H."/>
            <person name="Chieda Y."/>
            <person name="Lee J.M."/>
            <person name="Kusakabe T."/>
            <person name="Tashiro K."/>
            <person name="Asano S."/>
            <person name="Yasunaga-Aoki C."/>
            <person name="Shimizu S."/>
        </authorList>
    </citation>
    <scope>NUCLEOTIDE SEQUENCE [LARGE SCALE GENOMIC DNA]</scope>
    <source>
        <strain evidence="4 5">ATCC 14706</strain>
    </source>
</reference>
<organism evidence="4 5">
    <name type="scientific">Paenibacillus popilliae ATCC 14706</name>
    <dbReference type="NCBI Taxonomy" id="1212764"/>
    <lineage>
        <taxon>Bacteria</taxon>
        <taxon>Bacillati</taxon>
        <taxon>Bacillota</taxon>
        <taxon>Bacilli</taxon>
        <taxon>Bacillales</taxon>
        <taxon>Paenibacillaceae</taxon>
        <taxon>Paenibacillus</taxon>
    </lineage>
</organism>
<dbReference type="GO" id="GO:0016740">
    <property type="term" value="F:transferase activity"/>
    <property type="evidence" value="ECO:0007669"/>
    <property type="project" value="UniProtKB-KW"/>
</dbReference>
<sequence length="216" mass="22619">MERWGLHLCPQKVIIIGGGGHAKVVIDVFNDAGRYEIFGFTSPSSDCDSLCGASYLGSDDKLISLLQEGVQHFCIALGDNLIRRKLFNKLVRLGFTPVSAISSAAYVSPYAQIGRGTVVMPGATINAYAVIGDNVIINTRAGIDHDCRVDSHVHIAPGVSLAGSVYVNEGAFLGIGCNVIPNIHIGEWSVIGAGATVISNISSKVTAVGVPAKIIS</sequence>
<feature type="site" description="Increases basicity of active site His" evidence="1">
    <location>
        <position position="146"/>
    </location>
</feature>
<evidence type="ECO:0000256" key="2">
    <source>
        <dbReference type="PIRSR" id="PIRSR620019-2"/>
    </source>
</evidence>
<dbReference type="InterPro" id="IPR050179">
    <property type="entry name" value="Trans_hexapeptide_repeat"/>
</dbReference>
<dbReference type="InterPro" id="IPR011004">
    <property type="entry name" value="Trimer_LpxA-like_sf"/>
</dbReference>
<dbReference type="SUPFAM" id="SSF51161">
    <property type="entry name" value="Trimeric LpxA-like enzymes"/>
    <property type="match status" value="1"/>
</dbReference>
<evidence type="ECO:0000313" key="5">
    <source>
        <dbReference type="Proteomes" id="UP000029453"/>
    </source>
</evidence>
<feature type="active site" description="Proton acceptor" evidence="1">
    <location>
        <position position="145"/>
    </location>
</feature>
<accession>M9LGD0</accession>
<evidence type="ECO:0000256" key="1">
    <source>
        <dbReference type="PIRSR" id="PIRSR620019-1"/>
    </source>
</evidence>
<dbReference type="EMBL" id="BALG01000040">
    <property type="protein sequence ID" value="GAC41580.1"/>
    <property type="molecule type" value="Genomic_DNA"/>
</dbReference>
<gene>
    <name evidence="4" type="ORF">PPOP_0931</name>
</gene>